<keyword evidence="4" id="KW-0645">Protease</keyword>
<dbReference type="GO" id="GO:0006508">
    <property type="term" value="P:proteolysis"/>
    <property type="evidence" value="ECO:0007669"/>
    <property type="project" value="UniProtKB-KW"/>
</dbReference>
<dbReference type="Pfam" id="PF13180">
    <property type="entry name" value="PDZ_2"/>
    <property type="match status" value="2"/>
</dbReference>
<dbReference type="Gene3D" id="2.30.42.10">
    <property type="match status" value="2"/>
</dbReference>
<evidence type="ECO:0000256" key="2">
    <source>
        <dbReference type="SAM" id="SignalP"/>
    </source>
</evidence>
<keyword evidence="2" id="KW-0732">Signal</keyword>
<dbReference type="OrthoDB" id="9781273at2"/>
<evidence type="ECO:0000313" key="4">
    <source>
        <dbReference type="EMBL" id="PJJ74778.1"/>
    </source>
</evidence>
<organism evidence="4 5">
    <name type="scientific">Thermoflavifilum aggregans</name>
    <dbReference type="NCBI Taxonomy" id="454188"/>
    <lineage>
        <taxon>Bacteria</taxon>
        <taxon>Pseudomonadati</taxon>
        <taxon>Bacteroidota</taxon>
        <taxon>Chitinophagia</taxon>
        <taxon>Chitinophagales</taxon>
        <taxon>Chitinophagaceae</taxon>
        <taxon>Thermoflavifilum</taxon>
    </lineage>
</organism>
<reference evidence="4 5" key="1">
    <citation type="submission" date="2017-11" db="EMBL/GenBank/DDBJ databases">
        <title>Genomic Encyclopedia of Archaeal and Bacterial Type Strains, Phase II (KMG-II): From Individual Species to Whole Genera.</title>
        <authorList>
            <person name="Goeker M."/>
        </authorList>
    </citation>
    <scope>NUCLEOTIDE SEQUENCE [LARGE SCALE GENOMIC DNA]</scope>
    <source>
        <strain evidence="4 5">DSM 27268</strain>
    </source>
</reference>
<accession>A0A2M9CSI9</accession>
<dbReference type="PANTHER" id="PTHR22939">
    <property type="entry name" value="SERINE PROTEASE FAMILY S1C HTRA-RELATED"/>
    <property type="match status" value="1"/>
</dbReference>
<comment type="caution">
    <text evidence="4">The sequence shown here is derived from an EMBL/GenBank/DDBJ whole genome shotgun (WGS) entry which is preliminary data.</text>
</comment>
<evidence type="ECO:0000256" key="1">
    <source>
        <dbReference type="ARBA" id="ARBA00010541"/>
    </source>
</evidence>
<dbReference type="InterPro" id="IPR036034">
    <property type="entry name" value="PDZ_sf"/>
</dbReference>
<sequence>MKRWIFFLLCSLGFTPWVFAQDHTGNSTPGEYQEIIIRQRGQMNPNLDIHIKGGEVWINGKKYDQYADSSLTVIERKIPLRDGNSYIFEQSPNPHIRIYPFQDRDSNSSSRALLGVMTAQASDQEGAKIEEVMRGTAADSAGLLAGDIITKVDDHIIHSPQELADVIRSYQPGDEVTITYTRNHQTQTTKARLGKEENNPVDLFGANPLPYFQMPNGWPYRNFRPFDMPDFHAYFFRNPSPKLGITIQDTEGNNGVKVLKVTPDMPAAKAGVKPGDIVTQLGDRPISNVEDMLQALRDYQQSSSVTLKIKRNNETRTLTLTLPHSLKKADL</sequence>
<keyword evidence="5" id="KW-1185">Reference proteome</keyword>
<protein>
    <submittedName>
        <fullName evidence="4">Serine protease Do</fullName>
    </submittedName>
</protein>
<dbReference type="SMART" id="SM00228">
    <property type="entry name" value="PDZ"/>
    <property type="match status" value="2"/>
</dbReference>
<feature type="domain" description="PDZ" evidence="3">
    <location>
        <begin position="104"/>
        <end position="182"/>
    </location>
</feature>
<feature type="chain" id="PRO_5014695999" evidence="2">
    <location>
        <begin position="21"/>
        <end position="331"/>
    </location>
</feature>
<evidence type="ECO:0000259" key="3">
    <source>
        <dbReference type="PROSITE" id="PS50106"/>
    </source>
</evidence>
<feature type="domain" description="PDZ" evidence="3">
    <location>
        <begin position="232"/>
        <end position="313"/>
    </location>
</feature>
<gene>
    <name evidence="4" type="ORF">BXY57_0340</name>
</gene>
<keyword evidence="4" id="KW-0378">Hydrolase</keyword>
<dbReference type="RefSeq" id="WP_100313469.1">
    <property type="nucleotide sequence ID" value="NZ_PGFG01000001.1"/>
</dbReference>
<comment type="similarity">
    <text evidence="1">Belongs to the peptidase S1C family.</text>
</comment>
<evidence type="ECO:0000313" key="5">
    <source>
        <dbReference type="Proteomes" id="UP000230000"/>
    </source>
</evidence>
<dbReference type="EMBL" id="PGFG01000001">
    <property type="protein sequence ID" value="PJJ74778.1"/>
    <property type="molecule type" value="Genomic_DNA"/>
</dbReference>
<dbReference type="GO" id="GO:0012501">
    <property type="term" value="P:programmed cell death"/>
    <property type="evidence" value="ECO:0007669"/>
    <property type="project" value="TreeGrafter"/>
</dbReference>
<dbReference type="PROSITE" id="PS50106">
    <property type="entry name" value="PDZ"/>
    <property type="match status" value="2"/>
</dbReference>
<proteinExistence type="inferred from homology"/>
<dbReference type="GO" id="GO:0004252">
    <property type="term" value="F:serine-type endopeptidase activity"/>
    <property type="evidence" value="ECO:0007669"/>
    <property type="project" value="TreeGrafter"/>
</dbReference>
<name>A0A2M9CSI9_9BACT</name>
<dbReference type="InterPro" id="IPR001478">
    <property type="entry name" value="PDZ"/>
</dbReference>
<dbReference type="AlphaFoldDB" id="A0A2M9CSI9"/>
<dbReference type="PANTHER" id="PTHR22939:SF129">
    <property type="entry name" value="SERINE PROTEASE HTRA2, MITOCHONDRIAL"/>
    <property type="match status" value="1"/>
</dbReference>
<feature type="signal peptide" evidence="2">
    <location>
        <begin position="1"/>
        <end position="20"/>
    </location>
</feature>
<dbReference type="CDD" id="cd06779">
    <property type="entry name" value="cpPDZ_Deg_HtrA-like"/>
    <property type="match status" value="1"/>
</dbReference>
<dbReference type="SUPFAM" id="SSF50156">
    <property type="entry name" value="PDZ domain-like"/>
    <property type="match status" value="2"/>
</dbReference>
<dbReference type="Proteomes" id="UP000230000">
    <property type="component" value="Unassembled WGS sequence"/>
</dbReference>